<evidence type="ECO:0000313" key="2">
    <source>
        <dbReference type="Proteomes" id="UP001148737"/>
    </source>
</evidence>
<evidence type="ECO:0000313" key="1">
    <source>
        <dbReference type="EMBL" id="KAJ3477255.1"/>
    </source>
</evidence>
<reference evidence="1" key="1">
    <citation type="submission" date="2022-07" db="EMBL/GenBank/DDBJ databases">
        <title>Genome Sequence of Lecanicillium saksenae.</title>
        <authorList>
            <person name="Buettner E."/>
        </authorList>
    </citation>
    <scope>NUCLEOTIDE SEQUENCE</scope>
    <source>
        <strain evidence="1">VT-O1</strain>
    </source>
</reference>
<sequence>MISGRGGAGARGRIRPPRRIARPNGTGEGADFESCWNMLREALRDIHNKSCGRLSFEELYRAAYKIVLKKKGEVLYDRVKEFEEQWFADHVIPKIEVLVTKSLINVGVDKGGSTSVNERRQTGEKFLKGLRDTWEDHNMSMNMTADILMYLDRGFIQQELHRVSIFSTTIALFRDNILRSCLNKNSQSLVVDILIAVMLDQIDMEREGDIIDRNLIRSNSRMLSSLYEAQDENELTKLYLTLFEPRFLENSQDFYSRECQELLQIADASRWLKHTRKRLEEEKDRCETTIEPETEPKVLSVIDQQLIVKHLDEFLNMEGSGLRWMIDNEKSEDLSILYDLVSRVDTNKTALQGILQKRVIELGLEIEKVLQNTDFSVPPEGEEGAGEKGEKPKALPAASQQTAAAIKWVDDVLALRDKFDNMCTNCFESDMIIQTALGKSFSEFINLFSRSSEYVSLFIDENLKKGIRGKSEAEIDVILDKAIVLIRYLQDKDLFQTYYQRHLARRLLHGKSESHDVENQLILKMRQEFGQQFTMKLEGMFRDLVTSAELTTTYRDHVRTSGDGSKKTELGINVLTMNYWPQEVMGRTAQIGEGSRITCNYPPEIERLQASFEQFYLASRNGRKLTWIGTTGSADVRCTFPAIPGKSGALAKERRYEMNVPTYAMVVLLLFNDLPDDEQLSFEEIQAKTAIATADLMRTLTAIAVAPKSRVLLKDPLTKSVKTSDKFSFNSSFQSKTVRIKAPIINAVSKVEDAAERNTTEEKNNETRAHIIDAAIVRIMKSRKELSHTQLVSEVLSQLAARFKPEVPFIKRRIEDLISRDYLERPDEEGAPGVYRALCGSASDRVSPPRVLRHMSEGEASYMNARYQLTGHFHPLQENPFTMFALRRTMATMSPQASILKQAGKVVCIGRNYADHIAELANAKPKQPFFFLKPTSSMLLPGEGPCVRPKGCDMHFEVELALIMGKVVRDLKADDTKGALEAIKAYAVAIDMTARNVQNEAKKKGLPWSIAKGFDTFLPMSGVIPKEAIANPHDVELFLEVNGQVKQQGSTNLMIFQIPRILADISKVMALQPGDVVLTGTPAGVGPVVPGDVMRAGVRVDGKELLEGKIEVNVEESTRAYEFAET</sequence>
<gene>
    <name evidence="1" type="ORF">NLG97_g8886</name>
</gene>
<keyword evidence="2" id="KW-1185">Reference proteome</keyword>
<dbReference type="EMBL" id="JANAKD010001678">
    <property type="protein sequence ID" value="KAJ3477255.1"/>
    <property type="molecule type" value="Genomic_DNA"/>
</dbReference>
<dbReference type="Proteomes" id="UP001148737">
    <property type="component" value="Unassembled WGS sequence"/>
</dbReference>
<name>A0ACC1QJ83_9HYPO</name>
<comment type="caution">
    <text evidence="1">The sequence shown here is derived from an EMBL/GenBank/DDBJ whole genome shotgun (WGS) entry which is preliminary data.</text>
</comment>
<organism evidence="1 2">
    <name type="scientific">Lecanicillium saksenae</name>
    <dbReference type="NCBI Taxonomy" id="468837"/>
    <lineage>
        <taxon>Eukaryota</taxon>
        <taxon>Fungi</taxon>
        <taxon>Dikarya</taxon>
        <taxon>Ascomycota</taxon>
        <taxon>Pezizomycotina</taxon>
        <taxon>Sordariomycetes</taxon>
        <taxon>Hypocreomycetidae</taxon>
        <taxon>Hypocreales</taxon>
        <taxon>Cordycipitaceae</taxon>
        <taxon>Lecanicillium</taxon>
    </lineage>
</organism>
<proteinExistence type="predicted"/>
<accession>A0ACC1QJ83</accession>
<protein>
    <submittedName>
        <fullName evidence="1">Uncharacterized protein</fullName>
    </submittedName>
</protein>